<feature type="compositionally biased region" description="Basic and acidic residues" evidence="1">
    <location>
        <begin position="164"/>
        <end position="186"/>
    </location>
</feature>
<accession>E1UYR1</accession>
<sequence length="368" mass="40311">GRGDPQVRLRLAAAVPQLQADPAGEGRDDRPHRLRGRLLARRRRVRDGRLRLPDHLPAPAGDGLPQPGPHHPPARRAGPGGRGGQAARGHLLLPGRYRRLRPAPQRLEEPDPQDRGRVRRRGGRHVGRDRHAVERVVRRVGLHLRQHDQHARGRHPRGGLPVRADQRRQPVRHRQEAAQGRREALRRGHPRRPGRHHLGQAGQPAVRGPDQDQAGQHPGEELRAAGLQRVAGRLVRPQPGRGEDHHPEGVPGRPGPDRRAAGAQAGPAQVPAGVRLDAGQAGRLPVHRPARVRGLHRRGRLGRRLGQAGARPAYPGDPADPGQDPQRGEGPDRPGAQEQRGPGADHRLGHRHPRRLRHGEAALPQDAA</sequence>
<feature type="compositionally biased region" description="Low complexity" evidence="1">
    <location>
        <begin position="304"/>
        <end position="325"/>
    </location>
</feature>
<reference evidence="2" key="1">
    <citation type="submission" date="2010-01" db="EMBL/GenBank/DDBJ databases">
        <title>Multilocus sequence analysis of the genus Micromonospora by using 16S rRNA, gyrB, rpoB, recA and atpD genes.</title>
        <authorList>
            <person name="Carro L."/>
            <person name="Martinez-Molina E."/>
            <person name="Trujillo M.E."/>
        </authorList>
    </citation>
    <scope>NUCLEOTIDE SEQUENCE</scope>
    <source>
        <strain evidence="2">SGA18</strain>
    </source>
</reference>
<feature type="compositionally biased region" description="Basic and acidic residues" evidence="1">
    <location>
        <begin position="106"/>
        <end position="116"/>
    </location>
</feature>
<feature type="region of interest" description="Disordered" evidence="1">
    <location>
        <begin position="236"/>
        <end position="368"/>
    </location>
</feature>
<feature type="compositionally biased region" description="Basic residues" evidence="1">
    <location>
        <begin position="117"/>
        <end position="128"/>
    </location>
</feature>
<feature type="compositionally biased region" description="Basic residues" evidence="1">
    <location>
        <begin position="285"/>
        <end position="303"/>
    </location>
</feature>
<feature type="non-terminal residue" evidence="2">
    <location>
        <position position="1"/>
    </location>
</feature>
<evidence type="ECO:0000256" key="1">
    <source>
        <dbReference type="SAM" id="MobiDB-lite"/>
    </source>
</evidence>
<gene>
    <name evidence="2" type="primary">gyrB</name>
</gene>
<protein>
    <submittedName>
        <fullName evidence="2">Gyrase B subunit</fullName>
    </submittedName>
</protein>
<name>E1UYR1_9ACTN</name>
<feature type="compositionally biased region" description="Low complexity" evidence="1">
    <location>
        <begin position="261"/>
        <end position="274"/>
    </location>
</feature>
<dbReference type="EMBL" id="FN662546">
    <property type="protein sequence ID" value="CBJ19536.1"/>
    <property type="molecule type" value="Genomic_DNA"/>
</dbReference>
<feature type="compositionally biased region" description="Basic residues" evidence="1">
    <location>
        <begin position="187"/>
        <end position="198"/>
    </location>
</feature>
<feature type="region of interest" description="Disordered" evidence="1">
    <location>
        <begin position="13"/>
        <end position="217"/>
    </location>
</feature>
<feature type="compositionally biased region" description="Basic residues" evidence="1">
    <location>
        <begin position="32"/>
        <end position="46"/>
    </location>
</feature>
<dbReference type="AlphaFoldDB" id="E1UYR1"/>
<organism evidence="2">
    <name type="scientific">Micromonospora sp. SGA18</name>
    <dbReference type="NCBI Taxonomy" id="709894"/>
    <lineage>
        <taxon>Bacteria</taxon>
        <taxon>Bacillati</taxon>
        <taxon>Actinomycetota</taxon>
        <taxon>Actinomycetes</taxon>
        <taxon>Micromonosporales</taxon>
        <taxon>Micromonosporaceae</taxon>
        <taxon>Micromonospora</taxon>
    </lineage>
</organism>
<evidence type="ECO:0000313" key="2">
    <source>
        <dbReference type="EMBL" id="CBJ19536.1"/>
    </source>
</evidence>
<feature type="non-terminal residue" evidence="2">
    <location>
        <position position="368"/>
    </location>
</feature>
<feature type="compositionally biased region" description="Basic residues" evidence="1">
    <location>
        <begin position="348"/>
        <end position="357"/>
    </location>
</feature>
<proteinExistence type="predicted"/>